<evidence type="ECO:0000256" key="6">
    <source>
        <dbReference type="ARBA" id="ARBA00023033"/>
    </source>
</evidence>
<dbReference type="InterPro" id="IPR036396">
    <property type="entry name" value="Cyt_P450_sf"/>
</dbReference>
<dbReference type="Proteomes" id="UP001392437">
    <property type="component" value="Unassembled WGS sequence"/>
</dbReference>
<feature type="transmembrane region" description="Helical" evidence="9">
    <location>
        <begin position="12"/>
        <end position="31"/>
    </location>
</feature>
<keyword evidence="3 7" id="KW-0479">Metal-binding</keyword>
<evidence type="ECO:0000256" key="8">
    <source>
        <dbReference type="RuleBase" id="RU000461"/>
    </source>
</evidence>
<dbReference type="InterPro" id="IPR001128">
    <property type="entry name" value="Cyt_P450"/>
</dbReference>
<dbReference type="PANTHER" id="PTHR24287">
    <property type="entry name" value="P450, PUTATIVE (EUROFUNG)-RELATED"/>
    <property type="match status" value="1"/>
</dbReference>
<dbReference type="GO" id="GO:0005506">
    <property type="term" value="F:iron ion binding"/>
    <property type="evidence" value="ECO:0007669"/>
    <property type="project" value="InterPro"/>
</dbReference>
<dbReference type="EMBL" id="JAQQWP010000001">
    <property type="protein sequence ID" value="KAK8132246.1"/>
    <property type="molecule type" value="Genomic_DNA"/>
</dbReference>
<dbReference type="Gene3D" id="1.10.630.10">
    <property type="entry name" value="Cytochrome P450"/>
    <property type="match status" value="1"/>
</dbReference>
<keyword evidence="4 8" id="KW-0560">Oxidoreductase</keyword>
<dbReference type="AlphaFoldDB" id="A0AAW0RBW0"/>
<keyword evidence="9" id="KW-1133">Transmembrane helix</keyword>
<evidence type="ECO:0000256" key="2">
    <source>
        <dbReference type="ARBA" id="ARBA00010617"/>
    </source>
</evidence>
<keyword evidence="7 8" id="KW-0349">Heme</keyword>
<dbReference type="Pfam" id="PF00067">
    <property type="entry name" value="p450"/>
    <property type="match status" value="1"/>
</dbReference>
<keyword evidence="5 7" id="KW-0408">Iron</keyword>
<evidence type="ECO:0008006" key="12">
    <source>
        <dbReference type="Google" id="ProtNLM"/>
    </source>
</evidence>
<name>A0AAW0RBW0_9PEZI</name>
<dbReference type="InterPro" id="IPR047146">
    <property type="entry name" value="Cyt_P450_E_CYP52_fungi"/>
</dbReference>
<keyword evidence="11" id="KW-1185">Reference proteome</keyword>
<comment type="cofactor">
    <cofactor evidence="1 7">
        <name>heme</name>
        <dbReference type="ChEBI" id="CHEBI:30413"/>
    </cofactor>
</comment>
<evidence type="ECO:0000256" key="9">
    <source>
        <dbReference type="SAM" id="Phobius"/>
    </source>
</evidence>
<keyword evidence="9" id="KW-0472">Membrane</keyword>
<accession>A0AAW0RBW0</accession>
<dbReference type="PROSITE" id="PS00086">
    <property type="entry name" value="CYTOCHROME_P450"/>
    <property type="match status" value="1"/>
</dbReference>
<dbReference type="GO" id="GO:0016705">
    <property type="term" value="F:oxidoreductase activity, acting on paired donors, with incorporation or reduction of molecular oxygen"/>
    <property type="evidence" value="ECO:0007669"/>
    <property type="project" value="InterPro"/>
</dbReference>
<evidence type="ECO:0000313" key="10">
    <source>
        <dbReference type="EMBL" id="KAK8132246.1"/>
    </source>
</evidence>
<comment type="similarity">
    <text evidence="2 8">Belongs to the cytochrome P450 family.</text>
</comment>
<dbReference type="PRINTS" id="PR00463">
    <property type="entry name" value="EP450I"/>
</dbReference>
<gene>
    <name evidence="10" type="ORF">PG999_000419</name>
</gene>
<evidence type="ECO:0000256" key="5">
    <source>
        <dbReference type="ARBA" id="ARBA00023004"/>
    </source>
</evidence>
<keyword evidence="6 8" id="KW-0503">Monooxygenase</keyword>
<evidence type="ECO:0000256" key="1">
    <source>
        <dbReference type="ARBA" id="ARBA00001971"/>
    </source>
</evidence>
<dbReference type="SUPFAM" id="SSF48264">
    <property type="entry name" value="Cytochrome P450"/>
    <property type="match status" value="1"/>
</dbReference>
<comment type="caution">
    <text evidence="10">The sequence shown here is derived from an EMBL/GenBank/DDBJ whole genome shotgun (WGS) entry which is preliminary data.</text>
</comment>
<sequence>MLAQLRFDSVHALAFAGTLVVIFLAFFIIQYTRNELRIRSLGVRAPVLAKNPLTGLRWFLGAGRAQLNHRLFQYFEELFLEARGAATGNDCVEVQVMPAGGQRYIITRDPEHVKAVLAGQFAQFGKGQEFHELWSPFLGDSIFTTDGPRWHDSRSLIRPMFVKDRVSDLVVFERWTAALIRQIERQRRGLDNDNSGFGVEKEKYNTKDGDGGGDVVDIQSLFYRMTLDVTTDFLLGASVDSLSNPRDEFAEAFNEVQRLQMYLTMLGPFQGIVPRGRYRAGLRAIDRFVMPYIEAALALPAEELEKRTSSSSGSGFTFLHSVARHTRDPKVLRDQIVAVLLAGRDTTAATLSWAVYELSRYPAKVARLRAEINDAVGPAPATPSYDNLKNMPYLRHVLNETLRLYPAVPYNLRVALEDTTLPSTAAGGQPGPPVAVLKDDVVVYSTLSMQRRRNLYPSHGSDGGHFADPAIFVPERWESWNPKPWTYVPFNGGPRICVGQNFALTEMAYVLVRLLQKYERIEYIGDWSAQFHEPEIVGKPGQGVKVRLHEAANAPPT</sequence>
<evidence type="ECO:0000256" key="7">
    <source>
        <dbReference type="PIRSR" id="PIRSR602401-1"/>
    </source>
</evidence>
<evidence type="ECO:0000256" key="3">
    <source>
        <dbReference type="ARBA" id="ARBA00022723"/>
    </source>
</evidence>
<protein>
    <recommendedName>
        <fullName evidence="12">Cytochrome P450</fullName>
    </recommendedName>
</protein>
<dbReference type="PANTHER" id="PTHR24287:SF5">
    <property type="entry name" value="P450, PUTATIVE (EUROFUNG)-RELATED"/>
    <property type="match status" value="1"/>
</dbReference>
<evidence type="ECO:0000256" key="4">
    <source>
        <dbReference type="ARBA" id="ARBA00023002"/>
    </source>
</evidence>
<dbReference type="GO" id="GO:0004497">
    <property type="term" value="F:monooxygenase activity"/>
    <property type="evidence" value="ECO:0007669"/>
    <property type="project" value="UniProtKB-KW"/>
</dbReference>
<dbReference type="PRINTS" id="PR00385">
    <property type="entry name" value="P450"/>
</dbReference>
<proteinExistence type="inferred from homology"/>
<dbReference type="CDD" id="cd11063">
    <property type="entry name" value="CYP52"/>
    <property type="match status" value="1"/>
</dbReference>
<dbReference type="InterPro" id="IPR002401">
    <property type="entry name" value="Cyt_P450_E_grp-I"/>
</dbReference>
<feature type="binding site" description="axial binding residue" evidence="7">
    <location>
        <position position="497"/>
    </location>
    <ligand>
        <name>heme</name>
        <dbReference type="ChEBI" id="CHEBI:30413"/>
    </ligand>
    <ligandPart>
        <name>Fe</name>
        <dbReference type="ChEBI" id="CHEBI:18248"/>
    </ligandPart>
</feature>
<evidence type="ECO:0000313" key="11">
    <source>
        <dbReference type="Proteomes" id="UP001392437"/>
    </source>
</evidence>
<dbReference type="InterPro" id="IPR017972">
    <property type="entry name" value="Cyt_P450_CS"/>
</dbReference>
<organism evidence="10 11">
    <name type="scientific">Apiospora kogelbergensis</name>
    <dbReference type="NCBI Taxonomy" id="1337665"/>
    <lineage>
        <taxon>Eukaryota</taxon>
        <taxon>Fungi</taxon>
        <taxon>Dikarya</taxon>
        <taxon>Ascomycota</taxon>
        <taxon>Pezizomycotina</taxon>
        <taxon>Sordariomycetes</taxon>
        <taxon>Xylariomycetidae</taxon>
        <taxon>Amphisphaeriales</taxon>
        <taxon>Apiosporaceae</taxon>
        <taxon>Apiospora</taxon>
    </lineage>
</organism>
<reference evidence="10 11" key="1">
    <citation type="submission" date="2023-01" db="EMBL/GenBank/DDBJ databases">
        <title>Analysis of 21 Apiospora genomes using comparative genomics revels a genus with tremendous synthesis potential of carbohydrate active enzymes and secondary metabolites.</title>
        <authorList>
            <person name="Sorensen T."/>
        </authorList>
    </citation>
    <scope>NUCLEOTIDE SEQUENCE [LARGE SCALE GENOMIC DNA]</scope>
    <source>
        <strain evidence="10 11">CBS 117206</strain>
    </source>
</reference>
<keyword evidence="9" id="KW-0812">Transmembrane</keyword>
<dbReference type="GO" id="GO:0020037">
    <property type="term" value="F:heme binding"/>
    <property type="evidence" value="ECO:0007669"/>
    <property type="project" value="InterPro"/>
</dbReference>